<protein>
    <submittedName>
        <fullName evidence="2">Uncharacterized protein</fullName>
    </submittedName>
</protein>
<dbReference type="InParanoid" id="A0A7J8I7Y0"/>
<dbReference type="Proteomes" id="UP000550707">
    <property type="component" value="Unassembled WGS sequence"/>
</dbReference>
<gene>
    <name evidence="2" type="ORF">HJG59_010597</name>
</gene>
<feature type="region of interest" description="Disordered" evidence="1">
    <location>
        <begin position="18"/>
        <end position="57"/>
    </location>
</feature>
<dbReference type="AlphaFoldDB" id="A0A7J8I7Y0"/>
<proteinExistence type="predicted"/>
<keyword evidence="3" id="KW-1185">Reference proteome</keyword>
<sequence length="151" mass="16206">MKLFPDSGAGHAVAWHREHAQVRSSQQAIQHPQPPPVSQHSGLPATGNKGTRSPAQGAMLSSHLGFLLLHVLPKEASPSGHGQLLRAAPGRSHFSGTCPMPLGDGTRQLYMCRPHFSIKGPSPKHRPCVFCSSTSLHPIIGFHEMSCDSNE</sequence>
<reference evidence="2 3" key="1">
    <citation type="journal article" date="2020" name="Nature">
        <title>Six reference-quality genomes reveal evolution of bat adaptations.</title>
        <authorList>
            <person name="Jebb D."/>
            <person name="Huang Z."/>
            <person name="Pippel M."/>
            <person name="Hughes G.M."/>
            <person name="Lavrichenko K."/>
            <person name="Devanna P."/>
            <person name="Winkler S."/>
            <person name="Jermiin L.S."/>
            <person name="Skirmuntt E.C."/>
            <person name="Katzourakis A."/>
            <person name="Burkitt-Gray L."/>
            <person name="Ray D.A."/>
            <person name="Sullivan K.A.M."/>
            <person name="Roscito J.G."/>
            <person name="Kirilenko B.M."/>
            <person name="Davalos L.M."/>
            <person name="Corthals A.P."/>
            <person name="Power M.L."/>
            <person name="Jones G."/>
            <person name="Ransome R.D."/>
            <person name="Dechmann D.K.N."/>
            <person name="Locatelli A.G."/>
            <person name="Puechmaille S.J."/>
            <person name="Fedrigo O."/>
            <person name="Jarvis E.D."/>
            <person name="Hiller M."/>
            <person name="Vernes S.C."/>
            <person name="Myers E.W."/>
            <person name="Teeling E.C."/>
        </authorList>
    </citation>
    <scope>NUCLEOTIDE SEQUENCE [LARGE SCALE GENOMIC DNA]</scope>
    <source>
        <strain evidence="2">MMolMol1</strain>
        <tissue evidence="2">Muscle</tissue>
    </source>
</reference>
<dbReference type="EMBL" id="JACASF010000004">
    <property type="protein sequence ID" value="KAF6480756.1"/>
    <property type="molecule type" value="Genomic_DNA"/>
</dbReference>
<accession>A0A7J8I7Y0</accession>
<comment type="caution">
    <text evidence="2">The sequence shown here is derived from an EMBL/GenBank/DDBJ whole genome shotgun (WGS) entry which is preliminary data.</text>
</comment>
<evidence type="ECO:0000313" key="3">
    <source>
        <dbReference type="Proteomes" id="UP000550707"/>
    </source>
</evidence>
<name>A0A7J8I7Y0_MOLMO</name>
<organism evidence="2 3">
    <name type="scientific">Molossus molossus</name>
    <name type="common">Pallas' mastiff bat</name>
    <name type="synonym">Vespertilio molossus</name>
    <dbReference type="NCBI Taxonomy" id="27622"/>
    <lineage>
        <taxon>Eukaryota</taxon>
        <taxon>Metazoa</taxon>
        <taxon>Chordata</taxon>
        <taxon>Craniata</taxon>
        <taxon>Vertebrata</taxon>
        <taxon>Euteleostomi</taxon>
        <taxon>Mammalia</taxon>
        <taxon>Eutheria</taxon>
        <taxon>Laurasiatheria</taxon>
        <taxon>Chiroptera</taxon>
        <taxon>Yangochiroptera</taxon>
        <taxon>Molossidae</taxon>
        <taxon>Molossus</taxon>
    </lineage>
</organism>
<evidence type="ECO:0000313" key="2">
    <source>
        <dbReference type="EMBL" id="KAF6480756.1"/>
    </source>
</evidence>
<evidence type="ECO:0000256" key="1">
    <source>
        <dbReference type="SAM" id="MobiDB-lite"/>
    </source>
</evidence>